<gene>
    <name evidence="1" type="ORF">OV079_38475</name>
</gene>
<keyword evidence="2" id="KW-1185">Reference proteome</keyword>
<dbReference type="RefSeq" id="WP_267774608.1">
    <property type="nucleotide sequence ID" value="NZ_JBMEQO010000002.1"/>
</dbReference>
<comment type="caution">
    <text evidence="1">The sequence shown here is derived from an EMBL/GenBank/DDBJ whole genome shotgun (WGS) entry which is preliminary data.</text>
</comment>
<proteinExistence type="predicted"/>
<dbReference type="InterPro" id="IPR011990">
    <property type="entry name" value="TPR-like_helical_dom_sf"/>
</dbReference>
<dbReference type="Proteomes" id="UP001150924">
    <property type="component" value="Unassembled WGS sequence"/>
</dbReference>
<evidence type="ECO:0000313" key="1">
    <source>
        <dbReference type="EMBL" id="MCY1011348.1"/>
    </source>
</evidence>
<evidence type="ECO:0000313" key="2">
    <source>
        <dbReference type="Proteomes" id="UP001150924"/>
    </source>
</evidence>
<reference evidence="1" key="1">
    <citation type="submission" date="2022-11" db="EMBL/GenBank/DDBJ databases">
        <title>Minimal conservation of predation-associated metabolite biosynthetic gene clusters underscores biosynthetic potential of Myxococcota including descriptions for ten novel species: Archangium lansinium sp. nov., Myxococcus landrumus sp. nov., Nannocystis bai.</title>
        <authorList>
            <person name="Ahearne A."/>
            <person name="Stevens C."/>
            <person name="Phillips K."/>
        </authorList>
    </citation>
    <scope>NUCLEOTIDE SEQUENCE</scope>
    <source>
        <strain evidence="1">Na p29</strain>
    </source>
</reference>
<dbReference type="Gene3D" id="1.25.40.10">
    <property type="entry name" value="Tetratricopeptide repeat domain"/>
    <property type="match status" value="1"/>
</dbReference>
<accession>A0A9X3EW31</accession>
<organism evidence="1 2">
    <name type="scientific">Nannocystis pusilla</name>
    <dbReference type="NCBI Taxonomy" id="889268"/>
    <lineage>
        <taxon>Bacteria</taxon>
        <taxon>Pseudomonadati</taxon>
        <taxon>Myxococcota</taxon>
        <taxon>Polyangia</taxon>
        <taxon>Nannocystales</taxon>
        <taxon>Nannocystaceae</taxon>
        <taxon>Nannocystis</taxon>
    </lineage>
</organism>
<sequence length="53" mass="5934">MAPNNGTYRIKLGDAYYNALRYRDALLQYEKAQELGEAKAAQRISKVKSKLGG</sequence>
<evidence type="ECO:0008006" key="3">
    <source>
        <dbReference type="Google" id="ProtNLM"/>
    </source>
</evidence>
<dbReference type="EMBL" id="JAPNKE010000002">
    <property type="protein sequence ID" value="MCY1011348.1"/>
    <property type="molecule type" value="Genomic_DNA"/>
</dbReference>
<name>A0A9X3EW31_9BACT</name>
<protein>
    <recommendedName>
        <fullName evidence="3">Tetratricopeptide repeat protein</fullName>
    </recommendedName>
</protein>
<dbReference type="AlphaFoldDB" id="A0A9X3EW31"/>